<evidence type="ECO:0000259" key="2">
    <source>
        <dbReference type="Pfam" id="PF16472"/>
    </source>
</evidence>
<accession>A0ABS7AU86</accession>
<dbReference type="RefSeq" id="WP_219780627.1">
    <property type="nucleotide sequence ID" value="NZ_JAHXPT010000011.1"/>
</dbReference>
<dbReference type="PROSITE" id="PS51257">
    <property type="entry name" value="PROKAR_LIPOPROTEIN"/>
    <property type="match status" value="1"/>
</dbReference>
<dbReference type="Pfam" id="PF16472">
    <property type="entry name" value="DUF5050"/>
    <property type="match status" value="1"/>
</dbReference>
<sequence length="333" mass="37555">MKKNLLCLILSISIFSFMGCSEKKQPSSENKQSQNYSATNPLNEDVISPFILTDTTSLACPFVFNDTTLVFPNPDENNRISMINDPLPKDILKSENLSDFANYSTNDLVLINGILYFADGSNGNSLASLNLTDKTYTKLNENSVNNLIASTEDLFYINKNDNNKLYKYNIASNSSTALSLDSIGSFILNGDFIIYQNLSDSSKIYSIKFDGTNRQKLTDYTANSFMPFNETLLFFNTSDNNTLYSLDITTLESKRISLVKGEKLKGIDTQLFFINNEDSNHLYSLSVDLNKPEVTYKPYISDSVNEYYLTPSGIFYEKSININNVYFSAFSQK</sequence>
<comment type="caution">
    <text evidence="3">The sequence shown here is derived from an EMBL/GenBank/DDBJ whole genome shotgun (WGS) entry which is preliminary data.</text>
</comment>
<evidence type="ECO:0000256" key="1">
    <source>
        <dbReference type="SAM" id="SignalP"/>
    </source>
</evidence>
<keyword evidence="1" id="KW-0732">Signal</keyword>
<feature type="chain" id="PRO_5047291569" evidence="1">
    <location>
        <begin position="19"/>
        <end position="333"/>
    </location>
</feature>
<feature type="domain" description="Prolow-density lipoprotein receptor-related protein 1-like beta-propeller" evidence="2">
    <location>
        <begin position="108"/>
        <end position="324"/>
    </location>
</feature>
<dbReference type="InterPro" id="IPR032485">
    <property type="entry name" value="LRP1-like_beta_prop"/>
</dbReference>
<organism evidence="3 4">
    <name type="scientific">Clostridium weizhouense</name>
    <dbReference type="NCBI Taxonomy" id="2859781"/>
    <lineage>
        <taxon>Bacteria</taxon>
        <taxon>Bacillati</taxon>
        <taxon>Bacillota</taxon>
        <taxon>Clostridia</taxon>
        <taxon>Eubacteriales</taxon>
        <taxon>Clostridiaceae</taxon>
        <taxon>Clostridium</taxon>
    </lineage>
</organism>
<proteinExistence type="predicted"/>
<protein>
    <submittedName>
        <fullName evidence="3">DUF5050 domain-containing protein</fullName>
    </submittedName>
</protein>
<dbReference type="EMBL" id="JAHXPT010000011">
    <property type="protein sequence ID" value="MBW6411165.1"/>
    <property type="molecule type" value="Genomic_DNA"/>
</dbReference>
<evidence type="ECO:0000313" key="4">
    <source>
        <dbReference type="Proteomes" id="UP001519921"/>
    </source>
</evidence>
<keyword evidence="4" id="KW-1185">Reference proteome</keyword>
<reference evidence="3 4" key="1">
    <citation type="submission" date="2021-07" db="EMBL/GenBank/DDBJ databases">
        <title>Clostridium weizhouense sp. nov., an anaerobic bacterium isolated from activated sludge of Petroleum wastewater.</title>
        <authorList>
            <person name="Li Q."/>
        </authorList>
    </citation>
    <scope>NUCLEOTIDE SEQUENCE [LARGE SCALE GENOMIC DNA]</scope>
    <source>
        <strain evidence="3 4">YB-6</strain>
    </source>
</reference>
<name>A0ABS7AU86_9CLOT</name>
<gene>
    <name evidence="3" type="ORF">KYD98_13820</name>
</gene>
<dbReference type="Proteomes" id="UP001519921">
    <property type="component" value="Unassembled WGS sequence"/>
</dbReference>
<feature type="signal peptide" evidence="1">
    <location>
        <begin position="1"/>
        <end position="18"/>
    </location>
</feature>
<dbReference type="SUPFAM" id="SSF63825">
    <property type="entry name" value="YWTD domain"/>
    <property type="match status" value="1"/>
</dbReference>
<evidence type="ECO:0000313" key="3">
    <source>
        <dbReference type="EMBL" id="MBW6411165.1"/>
    </source>
</evidence>